<dbReference type="EMBL" id="LAZR01002226">
    <property type="protein sequence ID" value="KKN32833.1"/>
    <property type="molecule type" value="Genomic_DNA"/>
</dbReference>
<dbReference type="AlphaFoldDB" id="A0A0F9SUJ5"/>
<gene>
    <name evidence="1" type="ORF">LCGC14_0809850</name>
</gene>
<proteinExistence type="predicted"/>
<organism evidence="1">
    <name type="scientific">marine sediment metagenome</name>
    <dbReference type="NCBI Taxonomy" id="412755"/>
    <lineage>
        <taxon>unclassified sequences</taxon>
        <taxon>metagenomes</taxon>
        <taxon>ecological metagenomes</taxon>
    </lineage>
</organism>
<comment type="caution">
    <text evidence="1">The sequence shown here is derived from an EMBL/GenBank/DDBJ whole genome shotgun (WGS) entry which is preliminary data.</text>
</comment>
<evidence type="ECO:0000313" key="1">
    <source>
        <dbReference type="EMBL" id="KKN32833.1"/>
    </source>
</evidence>
<name>A0A0F9SUJ5_9ZZZZ</name>
<sequence>MKNNFFFLEKMLVFNLYFENSVMALRGFCIELARDFNCITGLPEKPEELNWSCPNCNEGFFLIKFGFKYNFLHECEVIDFIWSLVGIPYILWGTYKEEIHRCY</sequence>
<accession>A0A0F9SUJ5</accession>
<protein>
    <submittedName>
        <fullName evidence="1">Uncharacterized protein</fullName>
    </submittedName>
</protein>
<reference evidence="1" key="1">
    <citation type="journal article" date="2015" name="Nature">
        <title>Complex archaea that bridge the gap between prokaryotes and eukaryotes.</title>
        <authorList>
            <person name="Spang A."/>
            <person name="Saw J.H."/>
            <person name="Jorgensen S.L."/>
            <person name="Zaremba-Niedzwiedzka K."/>
            <person name="Martijn J."/>
            <person name="Lind A.E."/>
            <person name="van Eijk R."/>
            <person name="Schleper C."/>
            <person name="Guy L."/>
            <person name="Ettema T.J."/>
        </authorList>
    </citation>
    <scope>NUCLEOTIDE SEQUENCE</scope>
</reference>